<evidence type="ECO:0000313" key="3">
    <source>
        <dbReference type="Proteomes" id="UP000886998"/>
    </source>
</evidence>
<gene>
    <name evidence="2" type="ORF">TNIN_107871</name>
</gene>
<feature type="region of interest" description="Disordered" evidence="1">
    <location>
        <begin position="63"/>
        <end position="86"/>
    </location>
</feature>
<name>A0A8X6YKU6_9ARAC</name>
<dbReference type="OrthoDB" id="10371784at2759"/>
<feature type="region of interest" description="Disordered" evidence="1">
    <location>
        <begin position="24"/>
        <end position="49"/>
    </location>
</feature>
<evidence type="ECO:0000313" key="2">
    <source>
        <dbReference type="EMBL" id="GFY72705.1"/>
    </source>
</evidence>
<organism evidence="2 3">
    <name type="scientific">Trichonephila inaurata madagascariensis</name>
    <dbReference type="NCBI Taxonomy" id="2747483"/>
    <lineage>
        <taxon>Eukaryota</taxon>
        <taxon>Metazoa</taxon>
        <taxon>Ecdysozoa</taxon>
        <taxon>Arthropoda</taxon>
        <taxon>Chelicerata</taxon>
        <taxon>Arachnida</taxon>
        <taxon>Araneae</taxon>
        <taxon>Araneomorphae</taxon>
        <taxon>Entelegynae</taxon>
        <taxon>Araneoidea</taxon>
        <taxon>Nephilidae</taxon>
        <taxon>Trichonephila</taxon>
        <taxon>Trichonephila inaurata</taxon>
    </lineage>
</organism>
<dbReference type="Proteomes" id="UP000886998">
    <property type="component" value="Unassembled WGS sequence"/>
</dbReference>
<evidence type="ECO:0000256" key="1">
    <source>
        <dbReference type="SAM" id="MobiDB-lite"/>
    </source>
</evidence>
<proteinExistence type="predicted"/>
<reference evidence="2" key="1">
    <citation type="submission" date="2020-08" db="EMBL/GenBank/DDBJ databases">
        <title>Multicomponent nature underlies the extraordinary mechanical properties of spider dragline silk.</title>
        <authorList>
            <person name="Kono N."/>
            <person name="Nakamura H."/>
            <person name="Mori M."/>
            <person name="Yoshida Y."/>
            <person name="Ohtoshi R."/>
            <person name="Malay A.D."/>
            <person name="Moran D.A.P."/>
            <person name="Tomita M."/>
            <person name="Numata K."/>
            <person name="Arakawa K."/>
        </authorList>
    </citation>
    <scope>NUCLEOTIDE SEQUENCE</scope>
</reference>
<feature type="region of interest" description="Disordered" evidence="1">
    <location>
        <begin position="100"/>
        <end position="124"/>
    </location>
</feature>
<dbReference type="AlphaFoldDB" id="A0A8X6YKU6"/>
<protein>
    <submittedName>
        <fullName evidence="2">Uncharacterized protein</fullName>
    </submittedName>
</protein>
<comment type="caution">
    <text evidence="2">The sequence shown here is derived from an EMBL/GenBank/DDBJ whole genome shotgun (WGS) entry which is preliminary data.</text>
</comment>
<accession>A0A8X6YKU6</accession>
<keyword evidence="3" id="KW-1185">Reference proteome</keyword>
<sequence length="124" mass="13501">MDTQRSPSETGSPLEDLCRALTERRSEVPQREGCSLPSAHRGGKEVSSPQLATFQFTAKCRHKTAPPSLPGSTITQSGSGGGGEEKEIFPVIGRWRKHSFPINSGQQMIPKRQRSIPFGSSQSH</sequence>
<dbReference type="EMBL" id="BMAV01019614">
    <property type="protein sequence ID" value="GFY72705.1"/>
    <property type="molecule type" value="Genomic_DNA"/>
</dbReference>